<dbReference type="EMBL" id="LOIC01000034">
    <property type="protein sequence ID" value="OCA55583.1"/>
    <property type="molecule type" value="Genomic_DNA"/>
</dbReference>
<dbReference type="AlphaFoldDB" id="A0A1B8YKH8"/>
<dbReference type="Proteomes" id="UP000092665">
    <property type="component" value="Unassembled WGS sequence"/>
</dbReference>
<sequence>MFANPIVLSCAPYHILEQQIPFSTDKLWKRLANYLIDPLEKTNSINAKMMRNIVTGYALLLLPD</sequence>
<gene>
    <name evidence="1" type="ORF">Phpb_01416</name>
</gene>
<proteinExistence type="predicted"/>
<protein>
    <submittedName>
        <fullName evidence="1">Uncharacterized protein</fullName>
    </submittedName>
</protein>
<keyword evidence="2" id="KW-1185">Reference proteome</keyword>
<name>A0A1B8YKH8_9GAMM</name>
<accession>A0A1B8YKH8</accession>
<evidence type="ECO:0000313" key="1">
    <source>
        <dbReference type="EMBL" id="OCA55583.1"/>
    </source>
</evidence>
<evidence type="ECO:0000313" key="2">
    <source>
        <dbReference type="Proteomes" id="UP000092665"/>
    </source>
</evidence>
<comment type="caution">
    <text evidence="1">The sequence shown here is derived from an EMBL/GenBank/DDBJ whole genome shotgun (WGS) entry which is preliminary data.</text>
</comment>
<reference evidence="2" key="1">
    <citation type="submission" date="2015-11" db="EMBL/GenBank/DDBJ databases">
        <authorList>
            <person name="Tobias N.J."/>
            <person name="Mishra B."/>
            <person name="Gupta D.K."/>
            <person name="Thines M."/>
            <person name="Stinear T.P."/>
            <person name="Bode H.B."/>
        </authorList>
    </citation>
    <scope>NUCLEOTIDE SEQUENCE [LARGE SCALE GENOMIC DNA]</scope>
    <source>
        <strain evidence="2">PB45.5</strain>
    </source>
</reference>
<organism evidence="1 2">
    <name type="scientific">Photorhabdus namnaonensis</name>
    <dbReference type="NCBI Taxonomy" id="1851568"/>
    <lineage>
        <taxon>Bacteria</taxon>
        <taxon>Pseudomonadati</taxon>
        <taxon>Pseudomonadota</taxon>
        <taxon>Gammaproteobacteria</taxon>
        <taxon>Enterobacterales</taxon>
        <taxon>Morganellaceae</taxon>
        <taxon>Photorhabdus</taxon>
    </lineage>
</organism>